<keyword evidence="3 5" id="KW-0732">Signal</keyword>
<evidence type="ECO:0000313" key="9">
    <source>
        <dbReference type="Proteomes" id="UP001144397"/>
    </source>
</evidence>
<dbReference type="Proteomes" id="UP001144397">
    <property type="component" value="Unassembled WGS sequence"/>
</dbReference>
<evidence type="ECO:0000256" key="3">
    <source>
        <dbReference type="ARBA" id="ARBA00022729"/>
    </source>
</evidence>
<gene>
    <name evidence="8" type="ORF">GGQ86_000594</name>
    <name evidence="7" type="ORF">XFLAVUS301_17790</name>
</gene>
<keyword evidence="2" id="KW-0813">Transport</keyword>
<dbReference type="PANTHER" id="PTHR47151">
    <property type="entry name" value="LEU/ILE/VAL-BINDING ABC TRANSPORTER SUBUNIT"/>
    <property type="match status" value="1"/>
</dbReference>
<dbReference type="EMBL" id="JAVDPY010000001">
    <property type="protein sequence ID" value="MDR6332147.1"/>
    <property type="molecule type" value="Genomic_DNA"/>
</dbReference>
<dbReference type="AlphaFoldDB" id="A0A9W6CKK7"/>
<dbReference type="PANTHER" id="PTHR47151:SF2">
    <property type="entry name" value="AMINO ACID BINDING PROTEIN"/>
    <property type="match status" value="1"/>
</dbReference>
<evidence type="ECO:0000256" key="2">
    <source>
        <dbReference type="ARBA" id="ARBA00022448"/>
    </source>
</evidence>
<dbReference type="GeneID" id="95762567"/>
<evidence type="ECO:0000256" key="1">
    <source>
        <dbReference type="ARBA" id="ARBA00010062"/>
    </source>
</evidence>
<dbReference type="CDD" id="cd06342">
    <property type="entry name" value="PBP1_ABC_LIVBP-like"/>
    <property type="match status" value="1"/>
</dbReference>
<evidence type="ECO:0000256" key="5">
    <source>
        <dbReference type="SAM" id="SignalP"/>
    </source>
</evidence>
<keyword evidence="4" id="KW-0029">Amino-acid transport</keyword>
<dbReference type="Proteomes" id="UP001245370">
    <property type="component" value="Unassembled WGS sequence"/>
</dbReference>
<feature type="domain" description="Leucine-binding protein" evidence="6">
    <location>
        <begin position="25"/>
        <end position="361"/>
    </location>
</feature>
<accession>A0A9W6CKK7</accession>
<protein>
    <submittedName>
        <fullName evidence="7">Branched chain amino acid ABC transporter substrate-binding protein</fullName>
    </submittedName>
    <submittedName>
        <fullName evidence="8">Branched-chain amino acid transport system substrate-binding protein</fullName>
    </submittedName>
</protein>
<evidence type="ECO:0000313" key="10">
    <source>
        <dbReference type="Proteomes" id="UP001245370"/>
    </source>
</evidence>
<dbReference type="SUPFAM" id="SSF53822">
    <property type="entry name" value="Periplasmic binding protein-like I"/>
    <property type="match status" value="1"/>
</dbReference>
<reference evidence="8 10" key="2">
    <citation type="submission" date="2023-07" db="EMBL/GenBank/DDBJ databases">
        <title>Genomic Encyclopedia of Type Strains, Phase IV (KMG-IV): sequencing the most valuable type-strain genomes for metagenomic binning, comparative biology and taxonomic classification.</title>
        <authorList>
            <person name="Goeker M."/>
        </authorList>
    </citation>
    <scope>NUCLEOTIDE SEQUENCE [LARGE SCALE GENOMIC DNA]</scope>
    <source>
        <strain evidence="8 10">DSM 338</strain>
    </source>
</reference>
<dbReference type="InterPro" id="IPR028081">
    <property type="entry name" value="Leu-bd"/>
</dbReference>
<evidence type="ECO:0000256" key="4">
    <source>
        <dbReference type="ARBA" id="ARBA00022970"/>
    </source>
</evidence>
<dbReference type="GO" id="GO:0006865">
    <property type="term" value="P:amino acid transport"/>
    <property type="evidence" value="ECO:0007669"/>
    <property type="project" value="UniProtKB-KW"/>
</dbReference>
<comment type="similarity">
    <text evidence="1">Belongs to the leucine-binding protein family.</text>
</comment>
<evidence type="ECO:0000313" key="7">
    <source>
        <dbReference type="EMBL" id="GLI22105.1"/>
    </source>
</evidence>
<dbReference type="Gene3D" id="3.40.50.2300">
    <property type="match status" value="2"/>
</dbReference>
<feature type="chain" id="PRO_5040959340" evidence="5">
    <location>
        <begin position="24"/>
        <end position="366"/>
    </location>
</feature>
<evidence type="ECO:0000259" key="6">
    <source>
        <dbReference type="Pfam" id="PF13458"/>
    </source>
</evidence>
<proteinExistence type="inferred from homology"/>
<comment type="caution">
    <text evidence="7">The sequence shown here is derived from an EMBL/GenBank/DDBJ whole genome shotgun (WGS) entry which is preliminary data.</text>
</comment>
<dbReference type="EMBL" id="BSDO01000002">
    <property type="protein sequence ID" value="GLI22105.1"/>
    <property type="molecule type" value="Genomic_DNA"/>
</dbReference>
<dbReference type="Pfam" id="PF13458">
    <property type="entry name" value="Peripla_BP_6"/>
    <property type="match status" value="1"/>
</dbReference>
<dbReference type="PRINTS" id="PR00337">
    <property type="entry name" value="LEUILEVALBP"/>
</dbReference>
<dbReference type="InterPro" id="IPR028082">
    <property type="entry name" value="Peripla_BP_I"/>
</dbReference>
<reference evidence="7" key="1">
    <citation type="submission" date="2022-12" db="EMBL/GenBank/DDBJ databases">
        <title>Reference genome sequencing for broad-spectrum identification of bacterial and archaeal isolates by mass spectrometry.</title>
        <authorList>
            <person name="Sekiguchi Y."/>
            <person name="Tourlousse D.M."/>
        </authorList>
    </citation>
    <scope>NUCLEOTIDE SEQUENCE</scope>
    <source>
        <strain evidence="7">301</strain>
    </source>
</reference>
<keyword evidence="10" id="KW-1185">Reference proteome</keyword>
<dbReference type="InterPro" id="IPR000709">
    <property type="entry name" value="Leu_Ile_Val-bd"/>
</dbReference>
<feature type="signal peptide" evidence="5">
    <location>
        <begin position="1"/>
        <end position="23"/>
    </location>
</feature>
<sequence length="366" mass="38052">MNRLSFAALAVCAGLVLAPAAHADVKLGAAGPLTGSIAAFGTQMKTGVEQAVADINAAGGINGQKIVLLVADDGGKPEQGVAAANKLITDGATFVIGHVNSGISIAASSDYAEAGVLQISPASTNPAYTERKLWNTFRTAGRDDQQGPVAGAFLAEKFKDGKIAIVHDKSPYGKGLADETQKALNKAGVKEVMYEGINPGEKDYSALVSKMKAAGVDVIYFGGLHPEAGLIVRQMRDQGLKTVLMGGDALADKEYWNIAGTGGTGTLMTFGPDPRKNPAAKGIVEAMTAKGIDAEGYVLYSYAGVQVIKQAAEAAKSLDPKKVAAQIHSGMTFQTVLGPLSFDKKGDITKPDFVVYEWKDGAYSEL</sequence>
<name>A0A9W6CKK7_XANFL</name>
<organism evidence="7 9">
    <name type="scientific">Xanthobacter flavus</name>
    <dbReference type="NCBI Taxonomy" id="281"/>
    <lineage>
        <taxon>Bacteria</taxon>
        <taxon>Pseudomonadati</taxon>
        <taxon>Pseudomonadota</taxon>
        <taxon>Alphaproteobacteria</taxon>
        <taxon>Hyphomicrobiales</taxon>
        <taxon>Xanthobacteraceae</taxon>
        <taxon>Xanthobacter</taxon>
    </lineage>
</organism>
<dbReference type="RefSeq" id="WP_229644026.1">
    <property type="nucleotide sequence ID" value="NZ_BSDO01000002.1"/>
</dbReference>
<evidence type="ECO:0000313" key="8">
    <source>
        <dbReference type="EMBL" id="MDR6332147.1"/>
    </source>
</evidence>